<evidence type="ECO:0000256" key="1">
    <source>
        <dbReference type="SAM" id="Phobius"/>
    </source>
</evidence>
<reference evidence="2 3" key="1">
    <citation type="submission" date="2016-03" db="EMBL/GenBank/DDBJ databases">
        <authorList>
            <person name="Heylen K."/>
            <person name="De Vos P."/>
            <person name="Vekeman B."/>
        </authorList>
    </citation>
    <scope>NUCLEOTIDE SEQUENCE [LARGE SCALE GENOMIC DNA]</scope>
    <source>
        <strain evidence="2 3">R-49807</strain>
    </source>
</reference>
<keyword evidence="1" id="KW-1133">Transmembrane helix</keyword>
<feature type="transmembrane region" description="Helical" evidence="1">
    <location>
        <begin position="43"/>
        <end position="66"/>
    </location>
</feature>
<proteinExistence type="predicted"/>
<dbReference type="AlphaFoldDB" id="A0AA91I2Z7"/>
<dbReference type="EMBL" id="LUUL01000139">
    <property type="protein sequence ID" value="OAI21488.1"/>
    <property type="molecule type" value="Genomic_DNA"/>
</dbReference>
<evidence type="ECO:0000313" key="3">
    <source>
        <dbReference type="Proteomes" id="UP000077734"/>
    </source>
</evidence>
<keyword evidence="3" id="KW-1185">Reference proteome</keyword>
<keyword evidence="1" id="KW-0812">Transmembrane</keyword>
<protein>
    <submittedName>
        <fullName evidence="2">Uncharacterized protein</fullName>
    </submittedName>
</protein>
<sequence length="75" mass="8614">MNALFLGFSMLRLIDLSQLDSDQSTILSIDKELFEYENDGINIAISFFTYSWCIFILVKIGICFLAQSNLLRVIK</sequence>
<dbReference type="Proteomes" id="UP000077734">
    <property type="component" value="Unassembled WGS sequence"/>
</dbReference>
<accession>A0AA91I2Z7</accession>
<evidence type="ECO:0000313" key="2">
    <source>
        <dbReference type="EMBL" id="OAI21488.1"/>
    </source>
</evidence>
<name>A0AA91I2Z7_9GAMM</name>
<organism evidence="2 3">
    <name type="scientific">Methylomonas koyamae</name>
    <dbReference type="NCBI Taxonomy" id="702114"/>
    <lineage>
        <taxon>Bacteria</taxon>
        <taxon>Pseudomonadati</taxon>
        <taxon>Pseudomonadota</taxon>
        <taxon>Gammaproteobacteria</taxon>
        <taxon>Methylococcales</taxon>
        <taxon>Methylococcaceae</taxon>
        <taxon>Methylomonas</taxon>
    </lineage>
</organism>
<gene>
    <name evidence="2" type="ORF">A1356_20735</name>
</gene>
<keyword evidence="1" id="KW-0472">Membrane</keyword>
<comment type="caution">
    <text evidence="2">The sequence shown here is derived from an EMBL/GenBank/DDBJ whole genome shotgun (WGS) entry which is preliminary data.</text>
</comment>